<organism evidence="2">
    <name type="scientific">marine sediment metagenome</name>
    <dbReference type="NCBI Taxonomy" id="412755"/>
    <lineage>
        <taxon>unclassified sequences</taxon>
        <taxon>metagenomes</taxon>
        <taxon>ecological metagenomes</taxon>
    </lineage>
</organism>
<dbReference type="EMBL" id="LAZR01016922">
    <property type="protein sequence ID" value="KKM02468.1"/>
    <property type="molecule type" value="Genomic_DNA"/>
</dbReference>
<gene>
    <name evidence="2" type="ORF">LCGC14_1784160</name>
</gene>
<dbReference type="AlphaFoldDB" id="A0A0F9JU57"/>
<keyword evidence="1" id="KW-0175">Coiled coil</keyword>
<evidence type="ECO:0000313" key="2">
    <source>
        <dbReference type="EMBL" id="KKM02468.1"/>
    </source>
</evidence>
<sequence length="709" mass="79933">MVSIEGARGIVTQQRQQLRQQQQKVDTARKQIEETRLRALSRQELQVRSLQDKLEREKQTQKLEGLKGQELKKLSPVQKDLDVARKQIDSFDVQVKAAEVVLAKQQTTKRAFDKALNVFTSKRPEAIFTLKTKEEKRFFQLLQSGKQAAIKKSIEEGKQSLVAQGIDIKDIKVITEKGELFPSKLQVITDKAVVEKTKILQPVKVSEIKKKVFLPIIKRIRKETLVIRELPPRPLVTRKITFGSPREFGKSFNKATGSTSFTIAVPIRKQNGKIFVRDFNFQFKEGKIVKIKKTGSALITEKQFLKVDKKRRDKNPGFNFGDTRIIKPVLIKKTDFDKVLDATKEFFFGETGEKFIGISPIVGTTGGRPLVTAKDFQNFLRKKGLAGKVAGEFVPTTPAEVLAFGTIGALTGGAAGPLVAKTAQVGLSGFGALTALNTDLPPERRIAGTIVAVAPFISKLRIPKGKKGQARFQALEDFFKKQDREKLSLDKVQENLRFKRVGKTIRDKTQGEKVADVRKMFDEIKKTKDPKLRKKQTEGVLKILEDTYGKKNARSVFKDFLQQEGISIQPKQKSSNVFRKFIKQEVTDIGKLKLSEVKTKIILVGSPKQKARQKSRQKQLLITTQADLLSSGQTFFQPTKQAVKLSEELKTKQKARQLLFFALVSAKKSRLKEIVKIKLAKLRKKPIPFKLPKGVKQTDLIKAIQKLGK</sequence>
<reference evidence="2" key="1">
    <citation type="journal article" date="2015" name="Nature">
        <title>Complex archaea that bridge the gap between prokaryotes and eukaryotes.</title>
        <authorList>
            <person name="Spang A."/>
            <person name="Saw J.H."/>
            <person name="Jorgensen S.L."/>
            <person name="Zaremba-Niedzwiedzka K."/>
            <person name="Martijn J."/>
            <person name="Lind A.E."/>
            <person name="van Eijk R."/>
            <person name="Schleper C."/>
            <person name="Guy L."/>
            <person name="Ettema T.J."/>
        </authorList>
    </citation>
    <scope>NUCLEOTIDE SEQUENCE</scope>
</reference>
<feature type="non-terminal residue" evidence="2">
    <location>
        <position position="709"/>
    </location>
</feature>
<protein>
    <submittedName>
        <fullName evidence="2">Uncharacterized protein</fullName>
    </submittedName>
</protein>
<accession>A0A0F9JU57</accession>
<feature type="coiled-coil region" evidence="1">
    <location>
        <begin position="11"/>
        <end position="60"/>
    </location>
</feature>
<evidence type="ECO:0000256" key="1">
    <source>
        <dbReference type="SAM" id="Coils"/>
    </source>
</evidence>
<comment type="caution">
    <text evidence="2">The sequence shown here is derived from an EMBL/GenBank/DDBJ whole genome shotgun (WGS) entry which is preliminary data.</text>
</comment>
<proteinExistence type="predicted"/>
<name>A0A0F9JU57_9ZZZZ</name>